<gene>
    <name evidence="2" type="ORF">DEAC_c07870</name>
</gene>
<dbReference type="RefSeq" id="WP_047808692.1">
    <property type="nucleotide sequence ID" value="NZ_LDZY01000002.1"/>
</dbReference>
<protein>
    <recommendedName>
        <fullName evidence="1">DUF6385 domain-containing protein</fullName>
    </recommendedName>
</protein>
<proteinExistence type="predicted"/>
<evidence type="ECO:0000313" key="2">
    <source>
        <dbReference type="EMBL" id="KLU67572.1"/>
    </source>
</evidence>
<evidence type="ECO:0000259" key="1">
    <source>
        <dbReference type="Pfam" id="PF19912"/>
    </source>
</evidence>
<name>A0A0J1FWB0_9FIRM</name>
<dbReference type="Proteomes" id="UP000036356">
    <property type="component" value="Unassembled WGS sequence"/>
</dbReference>
<feature type="domain" description="DUF6385" evidence="1">
    <location>
        <begin position="270"/>
        <end position="348"/>
    </location>
</feature>
<evidence type="ECO:0000313" key="3">
    <source>
        <dbReference type="Proteomes" id="UP000036356"/>
    </source>
</evidence>
<sequence>MKKTVTNQICNGDFKKACEHGDFPQDWLPIGGNYASKWNFMQESQGRVGVEIINSASVKAGIIQTNDSTIEVSGKKHWLVKVVFQCREPALQVFLYLYPILANGDVLLPRMFCFNSGSSTREIVQFRKLIIIEPEIKDLRLETGIMGPGQLALYKLVAHPLTPKRFRRMINKPISPPIEHIQSIGEILKPIQLATPIPLNIPVNIQAKVHGDIRNLTSQRDKVQIYGSMQVPLATTSIGRAQVEISGHGFQESIEEVSAGQVICYSTIRDVSALSRYSFAIYNMGPELVYVQAQLSPDGFHWLNIGKRKNVEPETIIMVAPEGFLRYARLSFEALGLTSLRVWVQAQN</sequence>
<dbReference type="InterPro" id="IPR045965">
    <property type="entry name" value="DUF6385"/>
</dbReference>
<accession>A0A0J1FWB0</accession>
<reference evidence="2 3" key="1">
    <citation type="submission" date="2015-06" db="EMBL/GenBank/DDBJ databases">
        <title>Draft genome of the moderately acidophilic sulfate reducer Candidatus Desulfosporosinus acididurans strain M1.</title>
        <authorList>
            <person name="Poehlein A."/>
            <person name="Petzsch P."/>
            <person name="Johnson B.D."/>
            <person name="Schloemann M."/>
            <person name="Daniel R."/>
            <person name="Muehling M."/>
        </authorList>
    </citation>
    <scope>NUCLEOTIDE SEQUENCE [LARGE SCALE GENOMIC DNA]</scope>
    <source>
        <strain evidence="2 3">M1</strain>
    </source>
</reference>
<comment type="caution">
    <text evidence="2">The sequence shown here is derived from an EMBL/GenBank/DDBJ whole genome shotgun (WGS) entry which is preliminary data.</text>
</comment>
<dbReference type="Pfam" id="PF19912">
    <property type="entry name" value="DUF6385"/>
    <property type="match status" value="1"/>
</dbReference>
<dbReference type="EMBL" id="LDZY01000002">
    <property type="protein sequence ID" value="KLU67572.1"/>
    <property type="molecule type" value="Genomic_DNA"/>
</dbReference>
<organism evidence="2 3">
    <name type="scientific">Desulfosporosinus acididurans</name>
    <dbReference type="NCBI Taxonomy" id="476652"/>
    <lineage>
        <taxon>Bacteria</taxon>
        <taxon>Bacillati</taxon>
        <taxon>Bacillota</taxon>
        <taxon>Clostridia</taxon>
        <taxon>Eubacteriales</taxon>
        <taxon>Desulfitobacteriaceae</taxon>
        <taxon>Desulfosporosinus</taxon>
    </lineage>
</organism>
<dbReference type="STRING" id="476652.DEAC_c07870"/>
<keyword evidence="3" id="KW-1185">Reference proteome</keyword>
<dbReference type="AlphaFoldDB" id="A0A0J1FWB0"/>
<dbReference type="PATRIC" id="fig|476652.3.peg.806"/>